<dbReference type="EMBL" id="NGKU01000001">
    <property type="protein sequence ID" value="OTN75879.1"/>
    <property type="molecule type" value="Genomic_DNA"/>
</dbReference>
<reference evidence="4 5" key="1">
    <citation type="submission" date="2017-05" db="EMBL/GenBank/DDBJ databases">
        <title>The Genome Sequence of Enterococcus sp. 8G7_MSG3316.</title>
        <authorList>
            <consortium name="The Broad Institute Genomics Platform"/>
            <consortium name="The Broad Institute Genomic Center for Infectious Diseases"/>
            <person name="Earl A."/>
            <person name="Manson A."/>
            <person name="Schwartman J."/>
            <person name="Gilmore M."/>
            <person name="Abouelleil A."/>
            <person name="Cao P."/>
            <person name="Chapman S."/>
            <person name="Cusick C."/>
            <person name="Shea T."/>
            <person name="Young S."/>
            <person name="Neafsey D."/>
            <person name="Nusbaum C."/>
            <person name="Birren B."/>
        </authorList>
    </citation>
    <scope>NUCLEOTIDE SEQUENCE [LARGE SCALE GENOMIC DNA]</scope>
    <source>
        <strain evidence="4 5">8G7_MSG3316</strain>
    </source>
</reference>
<evidence type="ECO:0008006" key="6">
    <source>
        <dbReference type="Google" id="ProtNLM"/>
    </source>
</evidence>
<dbReference type="GO" id="GO:0005524">
    <property type="term" value="F:ATP binding"/>
    <property type="evidence" value="ECO:0007669"/>
    <property type="project" value="UniProtKB-KW"/>
</dbReference>
<evidence type="ECO:0000256" key="1">
    <source>
        <dbReference type="ARBA" id="ARBA00022448"/>
    </source>
</evidence>
<protein>
    <recommendedName>
        <fullName evidence="6">ABC transporter domain-containing protein</fullName>
    </recommendedName>
</protein>
<dbReference type="STRING" id="1834191.A5886_000955"/>
<keyword evidence="3" id="KW-0067">ATP-binding</keyword>
<dbReference type="InterPro" id="IPR027417">
    <property type="entry name" value="P-loop_NTPase"/>
</dbReference>
<dbReference type="SUPFAM" id="SSF52540">
    <property type="entry name" value="P-loop containing nucleoside triphosphate hydrolases"/>
    <property type="match status" value="1"/>
</dbReference>
<keyword evidence="5" id="KW-1185">Reference proteome</keyword>
<organism evidence="4 5">
    <name type="scientific">Candidatus Enterococcus testudinis</name>
    <dbReference type="NCBI Taxonomy" id="1834191"/>
    <lineage>
        <taxon>Bacteria</taxon>
        <taxon>Bacillati</taxon>
        <taxon>Bacillota</taxon>
        <taxon>Bacilli</taxon>
        <taxon>Lactobacillales</taxon>
        <taxon>Enterococcaceae</taxon>
        <taxon>Enterococcus</taxon>
    </lineage>
</organism>
<dbReference type="Gene3D" id="3.40.50.300">
    <property type="entry name" value="P-loop containing nucleotide triphosphate hydrolases"/>
    <property type="match status" value="1"/>
</dbReference>
<keyword evidence="1" id="KW-0813">Transport</keyword>
<evidence type="ECO:0000313" key="5">
    <source>
        <dbReference type="Proteomes" id="UP000195043"/>
    </source>
</evidence>
<evidence type="ECO:0000313" key="4">
    <source>
        <dbReference type="EMBL" id="OTN75879.1"/>
    </source>
</evidence>
<comment type="caution">
    <text evidence="4">The sequence shown here is derived from an EMBL/GenBank/DDBJ whole genome shotgun (WGS) entry which is preliminary data.</text>
</comment>
<dbReference type="OrthoDB" id="2365508at2"/>
<gene>
    <name evidence="4" type="ORF">A5886_000955</name>
</gene>
<dbReference type="InterPro" id="IPR051782">
    <property type="entry name" value="ABC_Transporter_VariousFunc"/>
</dbReference>
<name>A0A242A4N6_9ENTE</name>
<proteinExistence type="predicted"/>
<dbReference type="PANTHER" id="PTHR42939:SF1">
    <property type="entry name" value="ABC TRANSPORTER ATP-BINDING PROTEIN ALBC-RELATED"/>
    <property type="match status" value="1"/>
</dbReference>
<dbReference type="PANTHER" id="PTHR42939">
    <property type="entry name" value="ABC TRANSPORTER ATP-BINDING PROTEIN ALBC-RELATED"/>
    <property type="match status" value="1"/>
</dbReference>
<accession>A0A242A4N6</accession>
<sequence length="77" mass="8975">MKQKLLLSMYHVSDVTYWILDEPTLALDLGSVHILREYLLTKKAEGKCILFSAHEDTAFYEICDNKYTIDFGVFKKL</sequence>
<evidence type="ECO:0000256" key="3">
    <source>
        <dbReference type="ARBA" id="ARBA00022840"/>
    </source>
</evidence>
<evidence type="ECO:0000256" key="2">
    <source>
        <dbReference type="ARBA" id="ARBA00022741"/>
    </source>
</evidence>
<dbReference type="RefSeq" id="WP_086273895.1">
    <property type="nucleotide sequence ID" value="NZ_NGKU01000001.1"/>
</dbReference>
<dbReference type="Proteomes" id="UP000195043">
    <property type="component" value="Unassembled WGS sequence"/>
</dbReference>
<keyword evidence="2" id="KW-0547">Nucleotide-binding</keyword>
<dbReference type="AlphaFoldDB" id="A0A242A4N6"/>